<feature type="transmembrane region" description="Helical" evidence="7">
    <location>
        <begin position="54"/>
        <end position="82"/>
    </location>
</feature>
<keyword evidence="3 7" id="KW-1003">Cell membrane</keyword>
<gene>
    <name evidence="9" type="ORF">HNP55_002831</name>
</gene>
<evidence type="ECO:0000256" key="1">
    <source>
        <dbReference type="ARBA" id="ARBA00004651"/>
    </source>
</evidence>
<evidence type="ECO:0000256" key="7">
    <source>
        <dbReference type="RuleBase" id="RU367016"/>
    </source>
</evidence>
<dbReference type="InterPro" id="IPR032818">
    <property type="entry name" value="DedA-like"/>
</dbReference>
<dbReference type="InterPro" id="IPR032816">
    <property type="entry name" value="VTT_dom"/>
</dbReference>
<dbReference type="PANTHER" id="PTHR30353:SF0">
    <property type="entry name" value="TRANSMEMBRANE PROTEIN"/>
    <property type="match status" value="1"/>
</dbReference>
<dbReference type="GO" id="GO:0005886">
    <property type="term" value="C:plasma membrane"/>
    <property type="evidence" value="ECO:0007669"/>
    <property type="project" value="UniProtKB-SubCell"/>
</dbReference>
<dbReference type="Pfam" id="PF09335">
    <property type="entry name" value="VTT_dom"/>
    <property type="match status" value="1"/>
</dbReference>
<feature type="transmembrane region" description="Helical" evidence="7">
    <location>
        <begin position="21"/>
        <end position="48"/>
    </location>
</feature>
<proteinExistence type="inferred from homology"/>
<evidence type="ECO:0000256" key="6">
    <source>
        <dbReference type="ARBA" id="ARBA00023136"/>
    </source>
</evidence>
<evidence type="ECO:0000256" key="4">
    <source>
        <dbReference type="ARBA" id="ARBA00022692"/>
    </source>
</evidence>
<feature type="transmembrane region" description="Helical" evidence="7">
    <location>
        <begin position="156"/>
        <end position="176"/>
    </location>
</feature>
<organism evidence="9 10">
    <name type="scientific">Roseateles oligotrophus</name>
    <dbReference type="NCBI Taxonomy" id="1769250"/>
    <lineage>
        <taxon>Bacteria</taxon>
        <taxon>Pseudomonadati</taxon>
        <taxon>Pseudomonadota</taxon>
        <taxon>Betaproteobacteria</taxon>
        <taxon>Burkholderiales</taxon>
        <taxon>Sphaerotilaceae</taxon>
        <taxon>Roseateles</taxon>
    </lineage>
</organism>
<accession>A0A840LBQ2</accession>
<comment type="caution">
    <text evidence="9">The sequence shown here is derived from an EMBL/GenBank/DDBJ whole genome shotgun (WGS) entry which is preliminary data.</text>
</comment>
<keyword evidence="6 7" id="KW-0472">Membrane</keyword>
<protein>
    <submittedName>
        <fullName evidence="9">Membrane-associated protein</fullName>
    </submittedName>
</protein>
<evidence type="ECO:0000256" key="3">
    <source>
        <dbReference type="ARBA" id="ARBA00022475"/>
    </source>
</evidence>
<keyword evidence="5 7" id="KW-1133">Transmembrane helix</keyword>
<feature type="domain" description="VTT" evidence="8">
    <location>
        <begin position="49"/>
        <end position="174"/>
    </location>
</feature>
<dbReference type="EMBL" id="JACHLP010000005">
    <property type="protein sequence ID" value="MBB4844295.1"/>
    <property type="molecule type" value="Genomic_DNA"/>
</dbReference>
<comment type="subcellular location">
    <subcellularLocation>
        <location evidence="1 7">Cell membrane</location>
        <topology evidence="1 7">Multi-pass membrane protein</topology>
    </subcellularLocation>
</comment>
<evidence type="ECO:0000256" key="5">
    <source>
        <dbReference type="ARBA" id="ARBA00022989"/>
    </source>
</evidence>
<dbReference type="RefSeq" id="WP_184300478.1">
    <property type="nucleotide sequence ID" value="NZ_JACHLP010000005.1"/>
</dbReference>
<evidence type="ECO:0000313" key="10">
    <source>
        <dbReference type="Proteomes" id="UP000562027"/>
    </source>
</evidence>
<evidence type="ECO:0000256" key="2">
    <source>
        <dbReference type="ARBA" id="ARBA00010792"/>
    </source>
</evidence>
<name>A0A840LBQ2_9BURK</name>
<dbReference type="PANTHER" id="PTHR30353">
    <property type="entry name" value="INNER MEMBRANE PROTEIN DEDA-RELATED"/>
    <property type="match status" value="1"/>
</dbReference>
<dbReference type="AlphaFoldDB" id="A0A840LBQ2"/>
<evidence type="ECO:0000259" key="8">
    <source>
        <dbReference type="Pfam" id="PF09335"/>
    </source>
</evidence>
<keyword evidence="10" id="KW-1185">Reference proteome</keyword>
<comment type="similarity">
    <text evidence="2 7">Belongs to the DedA family.</text>
</comment>
<reference evidence="9 10" key="1">
    <citation type="submission" date="2020-08" db="EMBL/GenBank/DDBJ databases">
        <title>Functional genomics of gut bacteria from endangered species of beetles.</title>
        <authorList>
            <person name="Carlos-Shanley C."/>
        </authorList>
    </citation>
    <scope>NUCLEOTIDE SEQUENCE [LARGE SCALE GENOMIC DNA]</scope>
    <source>
        <strain evidence="9 10">S00239</strain>
    </source>
</reference>
<dbReference type="Proteomes" id="UP000562027">
    <property type="component" value="Unassembled WGS sequence"/>
</dbReference>
<evidence type="ECO:0000313" key="9">
    <source>
        <dbReference type="EMBL" id="MBB4844295.1"/>
    </source>
</evidence>
<sequence length="217" mass="24226">MEYLASFFEIILHADRHLADFVALYGNAIYALLFLIIFIETGLVLMPFLPGDSLLFIVGTLCGTGLLHLGTALTVMLLAAVAGNQTNYAIGRFFGPKVFQWESSRWFNRAAFDRAHDFYERRGGIALVLARFIPFARTFAPFVAGVTAMTRRKFTFYDVSGALLWIGSVTLTGYVFGNANVVKTHLPLIFWTMIAIPGLLLLLGFVRTRRNKGDDSR</sequence>
<feature type="transmembrane region" description="Helical" evidence="7">
    <location>
        <begin position="188"/>
        <end position="206"/>
    </location>
</feature>
<keyword evidence="4 7" id="KW-0812">Transmembrane</keyword>